<proteinExistence type="predicted"/>
<dbReference type="EMBL" id="JAUEQX010000014">
    <property type="protein sequence ID" value="MDW3778482.1"/>
    <property type="molecule type" value="Genomic_DNA"/>
</dbReference>
<reference evidence="5" key="1">
    <citation type="journal article" date="2023" name="J Glob Antimicrob Resist">
        <title>Emergence of NDM-1 and KPC-3 carbapenemases in Kluyvera cryocrescens: Investigating genetic heterogeneity and acquisition routes of blaNDM-1 in Enterobacterales species in Portugal.</title>
        <authorList>
            <person name="Loiodice M."/>
            <person name="Ribeiro M."/>
            <person name="Peixe L."/>
            <person name="Novais A."/>
        </authorList>
    </citation>
    <scope>NUCLEOTIDE SEQUENCE</scope>
    <source>
        <strain evidence="5">K629</strain>
    </source>
</reference>
<dbReference type="InterPro" id="IPR008920">
    <property type="entry name" value="TF_FadR/GntR_C"/>
</dbReference>
<organism evidence="5 6">
    <name type="scientific">Kluyvera cryocrescens</name>
    <name type="common">Kluyvera citrophila</name>
    <dbReference type="NCBI Taxonomy" id="580"/>
    <lineage>
        <taxon>Bacteria</taxon>
        <taxon>Pseudomonadati</taxon>
        <taxon>Pseudomonadota</taxon>
        <taxon>Gammaproteobacteria</taxon>
        <taxon>Enterobacterales</taxon>
        <taxon>Enterobacteriaceae</taxon>
        <taxon>Kluyvera</taxon>
    </lineage>
</organism>
<dbReference type="GO" id="GO:0003700">
    <property type="term" value="F:DNA-binding transcription factor activity"/>
    <property type="evidence" value="ECO:0007669"/>
    <property type="project" value="InterPro"/>
</dbReference>
<dbReference type="Gene3D" id="1.20.120.530">
    <property type="entry name" value="GntR ligand-binding domain-like"/>
    <property type="match status" value="1"/>
</dbReference>
<name>A0AAW9C9U1_KLUCR</name>
<dbReference type="Gene3D" id="1.10.10.10">
    <property type="entry name" value="Winged helix-like DNA-binding domain superfamily/Winged helix DNA-binding domain"/>
    <property type="match status" value="1"/>
</dbReference>
<dbReference type="SMART" id="SM00345">
    <property type="entry name" value="HTH_GNTR"/>
    <property type="match status" value="1"/>
</dbReference>
<evidence type="ECO:0000259" key="4">
    <source>
        <dbReference type="PROSITE" id="PS50949"/>
    </source>
</evidence>
<dbReference type="PANTHER" id="PTHR43537:SF5">
    <property type="entry name" value="UXU OPERON TRANSCRIPTIONAL REGULATOR"/>
    <property type="match status" value="1"/>
</dbReference>
<dbReference type="SUPFAM" id="SSF46785">
    <property type="entry name" value="Winged helix' DNA-binding domain"/>
    <property type="match status" value="1"/>
</dbReference>
<dbReference type="PROSITE" id="PS50949">
    <property type="entry name" value="HTH_GNTR"/>
    <property type="match status" value="1"/>
</dbReference>
<dbReference type="Pfam" id="PF07729">
    <property type="entry name" value="FCD"/>
    <property type="match status" value="1"/>
</dbReference>
<accession>A0AAW9C9U1</accession>
<dbReference type="PANTHER" id="PTHR43537">
    <property type="entry name" value="TRANSCRIPTIONAL REGULATOR, GNTR FAMILY"/>
    <property type="match status" value="1"/>
</dbReference>
<comment type="caution">
    <text evidence="5">The sequence shown here is derived from an EMBL/GenBank/DDBJ whole genome shotgun (WGS) entry which is preliminary data.</text>
</comment>
<evidence type="ECO:0000256" key="1">
    <source>
        <dbReference type="ARBA" id="ARBA00023015"/>
    </source>
</evidence>
<dbReference type="SMART" id="SM00895">
    <property type="entry name" value="FCD"/>
    <property type="match status" value="1"/>
</dbReference>
<dbReference type="Proteomes" id="UP001276300">
    <property type="component" value="Unassembled WGS sequence"/>
</dbReference>
<dbReference type="SUPFAM" id="SSF48008">
    <property type="entry name" value="GntR ligand-binding domain-like"/>
    <property type="match status" value="1"/>
</dbReference>
<dbReference type="AlphaFoldDB" id="A0AAW9C9U1"/>
<sequence>MTAMTSEPTPLLAHSERVYLQLRQEIYQFVLLPGDRFTEVDIARRLGCSRTPVREALLLLQNEGLVRRCLRNGWEVFPIDFDVYEDLYETRALIEMNSVRSLCSSPSPKVNRDVLASLRAIWLVAPEAQLLECDNIASLDEQFHIALAEAAGNRELASILTNITNRIRIMRRLDFEYETRITQTYKEHAELLDAIEQRDEERAVALISAHIKDAYKGASTITLRRLQGVRAQHIR</sequence>
<dbReference type="InterPro" id="IPR011711">
    <property type="entry name" value="GntR_C"/>
</dbReference>
<evidence type="ECO:0000256" key="2">
    <source>
        <dbReference type="ARBA" id="ARBA00023125"/>
    </source>
</evidence>
<protein>
    <submittedName>
        <fullName evidence="5">GntR family transcriptional regulator</fullName>
    </submittedName>
</protein>
<dbReference type="RefSeq" id="WP_318242841.1">
    <property type="nucleotide sequence ID" value="NZ_JAUEQX010000014.1"/>
</dbReference>
<evidence type="ECO:0000313" key="6">
    <source>
        <dbReference type="Proteomes" id="UP001276300"/>
    </source>
</evidence>
<dbReference type="InterPro" id="IPR000524">
    <property type="entry name" value="Tscrpt_reg_HTH_GntR"/>
</dbReference>
<dbReference type="InterPro" id="IPR036390">
    <property type="entry name" value="WH_DNA-bd_sf"/>
</dbReference>
<keyword evidence="1" id="KW-0805">Transcription regulation</keyword>
<dbReference type="Pfam" id="PF00392">
    <property type="entry name" value="GntR"/>
    <property type="match status" value="1"/>
</dbReference>
<gene>
    <name evidence="5" type="ORF">QWU01_16870</name>
</gene>
<dbReference type="GO" id="GO:0003677">
    <property type="term" value="F:DNA binding"/>
    <property type="evidence" value="ECO:0007669"/>
    <property type="project" value="UniProtKB-KW"/>
</dbReference>
<keyword evidence="2" id="KW-0238">DNA-binding</keyword>
<feature type="domain" description="HTH gntR-type" evidence="4">
    <location>
        <begin position="12"/>
        <end position="79"/>
    </location>
</feature>
<dbReference type="CDD" id="cd07377">
    <property type="entry name" value="WHTH_GntR"/>
    <property type="match status" value="1"/>
</dbReference>
<evidence type="ECO:0000313" key="5">
    <source>
        <dbReference type="EMBL" id="MDW3778482.1"/>
    </source>
</evidence>
<evidence type="ECO:0000256" key="3">
    <source>
        <dbReference type="ARBA" id="ARBA00023163"/>
    </source>
</evidence>
<dbReference type="InterPro" id="IPR036388">
    <property type="entry name" value="WH-like_DNA-bd_sf"/>
</dbReference>
<keyword evidence="3" id="KW-0804">Transcription</keyword>